<proteinExistence type="predicted"/>
<keyword evidence="4" id="KW-1185">Reference proteome</keyword>
<feature type="signal peptide" evidence="2">
    <location>
        <begin position="1"/>
        <end position="24"/>
    </location>
</feature>
<evidence type="ECO:0000313" key="3">
    <source>
        <dbReference type="EMBL" id="EGT40517.1"/>
    </source>
</evidence>
<dbReference type="AlphaFoldDB" id="G0MB30"/>
<evidence type="ECO:0000256" key="1">
    <source>
        <dbReference type="SAM" id="MobiDB-lite"/>
    </source>
</evidence>
<evidence type="ECO:0000313" key="4">
    <source>
        <dbReference type="Proteomes" id="UP000008068"/>
    </source>
</evidence>
<sequence>MIRPIGRFLVLFFVFTVLVEDVESITNFTITGTLLCPHRFDYYTLLVEKDTKSGDDIFNTSQSPGNSPGTSTTFKTFGQLSSDEVFDNDKFEVAIRVVHNCNTPVKPYREYEMFIGDFPNKDTHYVKDIGQIQLHNLGKPTTAPIGKRRRPNNKKNF</sequence>
<dbReference type="InParanoid" id="G0MB30"/>
<dbReference type="HOGENOM" id="CLU_141211_1_0_1"/>
<reference evidence="4" key="1">
    <citation type="submission" date="2011-07" db="EMBL/GenBank/DDBJ databases">
        <authorList>
            <consortium name="Caenorhabditis brenneri Sequencing and Analysis Consortium"/>
            <person name="Wilson R.K."/>
        </authorList>
    </citation>
    <scope>NUCLEOTIDE SEQUENCE [LARGE SCALE GENOMIC DNA]</scope>
    <source>
        <strain evidence="4">PB2801</strain>
    </source>
</reference>
<feature type="compositionally biased region" description="Basic residues" evidence="1">
    <location>
        <begin position="146"/>
        <end position="157"/>
    </location>
</feature>
<feature type="chain" id="PRO_5003403663" evidence="2">
    <location>
        <begin position="25"/>
        <end position="157"/>
    </location>
</feature>
<dbReference type="PANTHER" id="PTHR21479">
    <property type="match status" value="1"/>
</dbReference>
<protein>
    <submittedName>
        <fullName evidence="3">Uncharacterized protein</fullName>
    </submittedName>
</protein>
<feature type="region of interest" description="Disordered" evidence="1">
    <location>
        <begin position="137"/>
        <end position="157"/>
    </location>
</feature>
<gene>
    <name evidence="3" type="ORF">CAEBREN_18460</name>
</gene>
<dbReference type="EMBL" id="GL379788">
    <property type="protein sequence ID" value="EGT40517.1"/>
    <property type="molecule type" value="Genomic_DNA"/>
</dbReference>
<accession>G0MB30</accession>
<evidence type="ECO:0000256" key="2">
    <source>
        <dbReference type="SAM" id="SignalP"/>
    </source>
</evidence>
<name>G0MB30_CAEBE</name>
<dbReference type="Proteomes" id="UP000008068">
    <property type="component" value="Unassembled WGS sequence"/>
</dbReference>
<organism evidence="4">
    <name type="scientific">Caenorhabditis brenneri</name>
    <name type="common">Nematode worm</name>
    <dbReference type="NCBI Taxonomy" id="135651"/>
    <lineage>
        <taxon>Eukaryota</taxon>
        <taxon>Metazoa</taxon>
        <taxon>Ecdysozoa</taxon>
        <taxon>Nematoda</taxon>
        <taxon>Chromadorea</taxon>
        <taxon>Rhabditida</taxon>
        <taxon>Rhabditina</taxon>
        <taxon>Rhabditomorpha</taxon>
        <taxon>Rhabditoidea</taxon>
        <taxon>Rhabditidae</taxon>
        <taxon>Peloderinae</taxon>
        <taxon>Caenorhabditis</taxon>
    </lineage>
</organism>
<keyword evidence="2" id="KW-0732">Signal</keyword>
<dbReference type="PANTHER" id="PTHR21479:SF28">
    <property type="entry name" value="PROTEIN CBG24148"/>
    <property type="match status" value="1"/>
</dbReference>